<evidence type="ECO:0000256" key="1">
    <source>
        <dbReference type="PIRSR" id="PIRSR018249-1"/>
    </source>
</evidence>
<keyword evidence="1" id="KW-0862">Zinc</keyword>
<keyword evidence="6" id="KW-1185">Reference proteome</keyword>
<keyword evidence="5" id="KW-0489">Methyltransferase</keyword>
<dbReference type="InterPro" id="IPR052939">
    <property type="entry name" value="23S_rRNA_MeTrnsfrase_RlmA"/>
</dbReference>
<feature type="binding site" evidence="1">
    <location>
        <position position="46"/>
    </location>
    <ligand>
        <name>Zn(2+)</name>
        <dbReference type="ChEBI" id="CHEBI:29105"/>
    </ligand>
</feature>
<dbReference type="PIRSF" id="PIRSF018249">
    <property type="entry name" value="MyrA_prd"/>
    <property type="match status" value="1"/>
</dbReference>
<dbReference type="InterPro" id="IPR016718">
    <property type="entry name" value="rRNA_m1G-MeTrfase_A_prd"/>
</dbReference>
<feature type="binding site" evidence="2">
    <location>
        <position position="206"/>
    </location>
    <ligand>
        <name>S-adenosyl-L-methionine</name>
        <dbReference type="ChEBI" id="CHEBI:59789"/>
    </ligand>
</feature>
<protein>
    <submittedName>
        <fullName evidence="5">Methyltransferase domain-containing protein</fullName>
    </submittedName>
</protein>
<feature type="domain" description="Methyltransferase" evidence="3">
    <location>
        <begin position="109"/>
        <end position="179"/>
    </location>
</feature>
<evidence type="ECO:0000313" key="6">
    <source>
        <dbReference type="Proteomes" id="UP000422764"/>
    </source>
</evidence>
<feature type="binding site" evidence="1">
    <location>
        <position position="28"/>
    </location>
    <ligand>
        <name>Zn(2+)</name>
        <dbReference type="ChEBI" id="CHEBI:29105"/>
    </ligand>
</feature>
<evidence type="ECO:0000256" key="2">
    <source>
        <dbReference type="PIRSR" id="PIRSR018249-2"/>
    </source>
</evidence>
<evidence type="ECO:0000259" key="4">
    <source>
        <dbReference type="Pfam" id="PF21302"/>
    </source>
</evidence>
<dbReference type="InterPro" id="IPR029063">
    <property type="entry name" value="SAM-dependent_MTases_sf"/>
</dbReference>
<dbReference type="PANTHER" id="PTHR43460">
    <property type="entry name" value="METHYLTRANSFERASE"/>
    <property type="match status" value="1"/>
</dbReference>
<name>A0A6I6ESS4_9CLOT</name>
<dbReference type="GO" id="GO:0008168">
    <property type="term" value="F:methyltransferase activity"/>
    <property type="evidence" value="ECO:0007669"/>
    <property type="project" value="UniProtKB-KW"/>
</dbReference>
<organism evidence="5 6">
    <name type="scientific">Clostridium bovifaecis</name>
    <dbReference type="NCBI Taxonomy" id="2184719"/>
    <lineage>
        <taxon>Bacteria</taxon>
        <taxon>Bacillati</taxon>
        <taxon>Bacillota</taxon>
        <taxon>Clostridia</taxon>
        <taxon>Eubacteriales</taxon>
        <taxon>Clostridiaceae</taxon>
        <taxon>Clostridium</taxon>
    </lineage>
</organism>
<dbReference type="InterPro" id="IPR041698">
    <property type="entry name" value="Methyltransf_25"/>
</dbReference>
<dbReference type="PANTHER" id="PTHR43460:SF1">
    <property type="entry name" value="METHYLTRANSFERASE TYPE 11 DOMAIN-CONTAINING PROTEIN"/>
    <property type="match status" value="1"/>
</dbReference>
<dbReference type="AlphaFoldDB" id="A0A6I6ESS4"/>
<feature type="binding site" evidence="2">
    <location>
        <position position="84"/>
    </location>
    <ligand>
        <name>S-adenosyl-L-methionine</name>
        <dbReference type="ChEBI" id="CHEBI:59789"/>
    </ligand>
</feature>
<keyword evidence="1" id="KW-0479">Metal-binding</keyword>
<dbReference type="CDD" id="cd02440">
    <property type="entry name" value="AdoMet_MTases"/>
    <property type="match status" value="1"/>
</dbReference>
<proteinExistence type="predicted"/>
<dbReference type="InterPro" id="IPR048647">
    <property type="entry name" value="RlmA_N"/>
</dbReference>
<dbReference type="Pfam" id="PF21302">
    <property type="entry name" value="Zn_ribbon_RlmA"/>
    <property type="match status" value="1"/>
</dbReference>
<feature type="binding site" evidence="2">
    <location>
        <begin position="116"/>
        <end position="117"/>
    </location>
    <ligand>
        <name>S-adenosyl-L-methionine</name>
        <dbReference type="ChEBI" id="CHEBI:59789"/>
    </ligand>
</feature>
<dbReference type="GO" id="GO:0046872">
    <property type="term" value="F:metal ion binding"/>
    <property type="evidence" value="ECO:0007669"/>
    <property type="project" value="UniProtKB-KW"/>
</dbReference>
<dbReference type="Pfam" id="PF13649">
    <property type="entry name" value="Methyltransf_25"/>
    <property type="match status" value="1"/>
</dbReference>
<feature type="domain" description="23S rRNA (guanine(745)-N(1))-methyltransferase N-terminal" evidence="4">
    <location>
        <begin position="23"/>
        <end position="59"/>
    </location>
</feature>
<feature type="binding site" evidence="1">
    <location>
        <position position="25"/>
    </location>
    <ligand>
        <name>Zn(2+)</name>
        <dbReference type="ChEBI" id="CHEBI:29105"/>
    </ligand>
</feature>
<reference evidence="5 6" key="1">
    <citation type="submission" date="2019-12" db="EMBL/GenBank/DDBJ databases">
        <title>Genome sequenceing of Clostridium bovifaecis.</title>
        <authorList>
            <person name="Yao Y."/>
        </authorList>
    </citation>
    <scope>NUCLEOTIDE SEQUENCE [LARGE SCALE GENOMIC DNA]</scope>
    <source>
        <strain evidence="5 6">BXX</strain>
    </source>
</reference>
<gene>
    <name evidence="5" type="ORF">GOM49_10200</name>
</gene>
<accession>A0A6I6ESS4</accession>
<dbReference type="Proteomes" id="UP000422764">
    <property type="component" value="Chromosome"/>
</dbReference>
<dbReference type="SUPFAM" id="SSF53335">
    <property type="entry name" value="S-adenosyl-L-methionine-dependent methyltransferases"/>
    <property type="match status" value="1"/>
</dbReference>
<evidence type="ECO:0000313" key="5">
    <source>
        <dbReference type="EMBL" id="QGU95413.1"/>
    </source>
</evidence>
<sequence length="297" mass="34011">MSIKSIKKKDRAGELIQKNKRIFKCPVCCGKMFMNDFGSLTCNSKHSFDLSRKGYLNLLTAGNTPVYSKELFEARHLVCESGFYDPLIVELSKIINEYKKLRNNEEISILDAGCGEGSHINGILKKVTENQNKTYVGVDISKDSINIAARNNADIIWCVADLARLPFQNKSFDVALNILSPANYSEFNRILNDKGIIIKVVPGSNYLKELREIIYTDKDVSDYSNNKVINYFEQKLDVEEIQNINYKFHVSNEFLPHFIRMTPLTWEKSTERLNDIYEKNISSITVDLTLIIGTKKR</sequence>
<dbReference type="GO" id="GO:0032259">
    <property type="term" value="P:methylation"/>
    <property type="evidence" value="ECO:0007669"/>
    <property type="project" value="UniProtKB-KW"/>
</dbReference>
<dbReference type="EMBL" id="CP046522">
    <property type="protein sequence ID" value="QGU95413.1"/>
    <property type="molecule type" value="Genomic_DNA"/>
</dbReference>
<keyword evidence="5" id="KW-0808">Transferase</keyword>
<keyword evidence="2" id="KW-0949">S-adenosyl-L-methionine</keyword>
<evidence type="ECO:0000259" key="3">
    <source>
        <dbReference type="Pfam" id="PF13649"/>
    </source>
</evidence>
<feature type="binding site" evidence="1">
    <location>
        <position position="42"/>
    </location>
    <ligand>
        <name>Zn(2+)</name>
        <dbReference type="ChEBI" id="CHEBI:29105"/>
    </ligand>
</feature>
<dbReference type="Gene3D" id="3.40.50.150">
    <property type="entry name" value="Vaccinia Virus protein VP39"/>
    <property type="match status" value="1"/>
</dbReference>